<accession>A0AA43QNK9</accession>
<evidence type="ECO:0000313" key="3">
    <source>
        <dbReference type="Proteomes" id="UP001161017"/>
    </source>
</evidence>
<dbReference type="EMBL" id="JAPUFD010000008">
    <property type="protein sequence ID" value="MDI1488659.1"/>
    <property type="molecule type" value="Genomic_DNA"/>
</dbReference>
<evidence type="ECO:0000256" key="1">
    <source>
        <dbReference type="SAM" id="MobiDB-lite"/>
    </source>
</evidence>
<sequence length="225" mass="23312">MPAQTSAPPAPPVSPPFASPTPAPNIAPPPIAPAPADQKLLGGVASGVRSDVLGLPTHKILTWLQSVEVFYWLQAHPNTACLSSVTGQPNAGPQPTGMISPSIYVVYPPVTVYDLCGNTADPGLRPPTTESYPPDALQTLQANPPGAPLTQVFNYADLPCPPPGIADQLDPGAAYNPVLVPPFSIVHRIENTNDTLDCNVNAIKDPPNWVVGVNGINGPSVGPPP</sequence>
<keyword evidence="3" id="KW-1185">Reference proteome</keyword>
<name>A0AA43QNK9_9LECA</name>
<feature type="region of interest" description="Disordered" evidence="1">
    <location>
        <begin position="1"/>
        <end position="34"/>
    </location>
</feature>
<evidence type="ECO:0000313" key="2">
    <source>
        <dbReference type="EMBL" id="MDI1488659.1"/>
    </source>
</evidence>
<dbReference type="AlphaFoldDB" id="A0AA43QNK9"/>
<organism evidence="2 3">
    <name type="scientific">Ramalina farinacea</name>
    <dbReference type="NCBI Taxonomy" id="258253"/>
    <lineage>
        <taxon>Eukaryota</taxon>
        <taxon>Fungi</taxon>
        <taxon>Dikarya</taxon>
        <taxon>Ascomycota</taxon>
        <taxon>Pezizomycotina</taxon>
        <taxon>Lecanoromycetes</taxon>
        <taxon>OSLEUM clade</taxon>
        <taxon>Lecanoromycetidae</taxon>
        <taxon>Lecanorales</taxon>
        <taxon>Lecanorineae</taxon>
        <taxon>Ramalinaceae</taxon>
        <taxon>Ramalina</taxon>
    </lineage>
</organism>
<dbReference type="Proteomes" id="UP001161017">
    <property type="component" value="Unassembled WGS sequence"/>
</dbReference>
<feature type="compositionally biased region" description="Pro residues" evidence="1">
    <location>
        <begin position="8"/>
        <end position="33"/>
    </location>
</feature>
<gene>
    <name evidence="2" type="ORF">OHK93_007934</name>
</gene>
<proteinExistence type="predicted"/>
<protein>
    <submittedName>
        <fullName evidence="2">Uncharacterized protein</fullName>
    </submittedName>
</protein>
<reference evidence="2" key="1">
    <citation type="journal article" date="2023" name="Genome Biol. Evol.">
        <title>First Whole Genome Sequence and Flow Cytometry Genome Size Data for the Lichen-Forming Fungus Ramalina farinacea (Ascomycota).</title>
        <authorList>
            <person name="Llewellyn T."/>
            <person name="Mian S."/>
            <person name="Hill R."/>
            <person name="Leitch I.J."/>
            <person name="Gaya E."/>
        </authorList>
    </citation>
    <scope>NUCLEOTIDE SEQUENCE</scope>
    <source>
        <strain evidence="2">LIQ254RAFAR</strain>
    </source>
</reference>
<comment type="caution">
    <text evidence="2">The sequence shown here is derived from an EMBL/GenBank/DDBJ whole genome shotgun (WGS) entry which is preliminary data.</text>
</comment>